<evidence type="ECO:0000256" key="5">
    <source>
        <dbReference type="ARBA" id="ARBA00023136"/>
    </source>
</evidence>
<dbReference type="InterPro" id="IPR006696">
    <property type="entry name" value="DUF423"/>
</dbReference>
<evidence type="ECO:0000256" key="2">
    <source>
        <dbReference type="ARBA" id="ARBA00009694"/>
    </source>
</evidence>
<dbReference type="OrthoDB" id="9802121at2"/>
<dbReference type="GO" id="GO:0005886">
    <property type="term" value="C:plasma membrane"/>
    <property type="evidence" value="ECO:0007669"/>
    <property type="project" value="TreeGrafter"/>
</dbReference>
<feature type="transmembrane region" description="Helical" evidence="6">
    <location>
        <begin position="65"/>
        <end position="87"/>
    </location>
</feature>
<dbReference type="Pfam" id="PF04241">
    <property type="entry name" value="DUF423"/>
    <property type="match status" value="1"/>
</dbReference>
<evidence type="ECO:0000256" key="6">
    <source>
        <dbReference type="SAM" id="Phobius"/>
    </source>
</evidence>
<reference evidence="8 9" key="1">
    <citation type="submission" date="2017-03" db="EMBL/GenBank/DDBJ databases">
        <authorList>
            <person name="Afonso C.L."/>
            <person name="Miller P.J."/>
            <person name="Scott M.A."/>
            <person name="Spackman E."/>
            <person name="Goraichik I."/>
            <person name="Dimitrov K.M."/>
            <person name="Suarez D.L."/>
            <person name="Swayne D.E."/>
        </authorList>
    </citation>
    <scope>NUCLEOTIDE SEQUENCE [LARGE SCALE GENOMIC DNA]</scope>
    <source>
        <strain evidence="8">SB41UT1</strain>
    </source>
</reference>
<proteinExistence type="inferred from homology"/>
<comment type="similarity">
    <text evidence="2">Belongs to the UPF0382 family.</text>
</comment>
<dbReference type="PANTHER" id="PTHR43461">
    <property type="entry name" value="TRANSMEMBRANE PROTEIN 256"/>
    <property type="match status" value="1"/>
</dbReference>
<evidence type="ECO:0000256" key="1">
    <source>
        <dbReference type="ARBA" id="ARBA00004141"/>
    </source>
</evidence>
<accession>A0A1X7AIU8</accession>
<dbReference type="RefSeq" id="WP_087109396.1">
    <property type="nucleotide sequence ID" value="NZ_CBCSCN010000002.1"/>
</dbReference>
<evidence type="ECO:0000313" key="8">
    <source>
        <dbReference type="EMBL" id="SMA45834.1"/>
    </source>
</evidence>
<keyword evidence="5 6" id="KW-0472">Membrane</keyword>
<dbReference type="EMBL" id="FWPT01000004">
    <property type="protein sequence ID" value="SMA45834.1"/>
    <property type="molecule type" value="Genomic_DNA"/>
</dbReference>
<organism evidence="8 9">
    <name type="scientific">Parendozoicomonas haliclonae</name>
    <dbReference type="NCBI Taxonomy" id="1960125"/>
    <lineage>
        <taxon>Bacteria</taxon>
        <taxon>Pseudomonadati</taxon>
        <taxon>Pseudomonadota</taxon>
        <taxon>Gammaproteobacteria</taxon>
        <taxon>Oceanospirillales</taxon>
        <taxon>Endozoicomonadaceae</taxon>
        <taxon>Parendozoicomonas</taxon>
    </lineage>
</organism>
<feature type="chain" id="PRO_5013095386" description="DUF423 domain-containing protein" evidence="7">
    <location>
        <begin position="24"/>
        <end position="127"/>
    </location>
</feature>
<evidence type="ECO:0008006" key="10">
    <source>
        <dbReference type="Google" id="ProtNLM"/>
    </source>
</evidence>
<dbReference type="AlphaFoldDB" id="A0A1X7AIU8"/>
<sequence>MYLTLTTVFGFLAVALGAFGAHALDGVLTAYQQDIWQKAVNYQMFHTVALGLVCVLMARSQSKSLLFAARFFSAGTILFSGSLYILALTGISKLGMVTPFGGVAFLAGWAMLFAYSFKHQTAQNQQG</sequence>
<feature type="transmembrane region" description="Helical" evidence="6">
    <location>
        <begin position="39"/>
        <end position="58"/>
    </location>
</feature>
<keyword evidence="3 6" id="KW-0812">Transmembrane</keyword>
<keyword evidence="4 6" id="KW-1133">Transmembrane helix</keyword>
<feature type="signal peptide" evidence="7">
    <location>
        <begin position="1"/>
        <end position="23"/>
    </location>
</feature>
<dbReference type="Proteomes" id="UP000196573">
    <property type="component" value="Unassembled WGS sequence"/>
</dbReference>
<name>A0A1X7AIU8_9GAMM</name>
<keyword evidence="9" id="KW-1185">Reference proteome</keyword>
<keyword evidence="7" id="KW-0732">Signal</keyword>
<comment type="subcellular location">
    <subcellularLocation>
        <location evidence="1">Membrane</location>
        <topology evidence="1">Multi-pass membrane protein</topology>
    </subcellularLocation>
</comment>
<evidence type="ECO:0000256" key="4">
    <source>
        <dbReference type="ARBA" id="ARBA00022989"/>
    </source>
</evidence>
<evidence type="ECO:0000256" key="3">
    <source>
        <dbReference type="ARBA" id="ARBA00022692"/>
    </source>
</evidence>
<protein>
    <recommendedName>
        <fullName evidence="10">DUF423 domain-containing protein</fullName>
    </recommendedName>
</protein>
<evidence type="ECO:0000256" key="7">
    <source>
        <dbReference type="SAM" id="SignalP"/>
    </source>
</evidence>
<dbReference type="PANTHER" id="PTHR43461:SF1">
    <property type="entry name" value="TRANSMEMBRANE PROTEIN 256"/>
    <property type="match status" value="1"/>
</dbReference>
<gene>
    <name evidence="8" type="ORF">EHSB41UT_02004</name>
</gene>
<evidence type="ECO:0000313" key="9">
    <source>
        <dbReference type="Proteomes" id="UP000196573"/>
    </source>
</evidence>
<feature type="transmembrane region" description="Helical" evidence="6">
    <location>
        <begin position="99"/>
        <end position="117"/>
    </location>
</feature>